<reference evidence="1" key="1">
    <citation type="submission" date="2014-11" db="EMBL/GenBank/DDBJ databases">
        <authorList>
            <person name="Amaro Gonzalez C."/>
        </authorList>
    </citation>
    <scope>NUCLEOTIDE SEQUENCE</scope>
</reference>
<reference evidence="1" key="2">
    <citation type="journal article" date="2015" name="Fish Shellfish Immunol.">
        <title>Early steps in the European eel (Anguilla anguilla)-Vibrio vulnificus interaction in the gills: Role of the RtxA13 toxin.</title>
        <authorList>
            <person name="Callol A."/>
            <person name="Pajuelo D."/>
            <person name="Ebbesson L."/>
            <person name="Teles M."/>
            <person name="MacKenzie S."/>
            <person name="Amaro C."/>
        </authorList>
    </citation>
    <scope>NUCLEOTIDE SEQUENCE</scope>
</reference>
<proteinExistence type="predicted"/>
<dbReference type="AlphaFoldDB" id="A0A0E9WHP9"/>
<evidence type="ECO:0000313" key="1">
    <source>
        <dbReference type="EMBL" id="JAH89115.1"/>
    </source>
</evidence>
<accession>A0A0E9WHP9</accession>
<dbReference type="EMBL" id="GBXM01019462">
    <property type="protein sequence ID" value="JAH89115.1"/>
    <property type="molecule type" value="Transcribed_RNA"/>
</dbReference>
<protein>
    <submittedName>
        <fullName evidence="1">Uncharacterized protein</fullName>
    </submittedName>
</protein>
<name>A0A0E9WHP9_ANGAN</name>
<organism evidence="1">
    <name type="scientific">Anguilla anguilla</name>
    <name type="common">European freshwater eel</name>
    <name type="synonym">Muraena anguilla</name>
    <dbReference type="NCBI Taxonomy" id="7936"/>
    <lineage>
        <taxon>Eukaryota</taxon>
        <taxon>Metazoa</taxon>
        <taxon>Chordata</taxon>
        <taxon>Craniata</taxon>
        <taxon>Vertebrata</taxon>
        <taxon>Euteleostomi</taxon>
        <taxon>Actinopterygii</taxon>
        <taxon>Neopterygii</taxon>
        <taxon>Teleostei</taxon>
        <taxon>Anguilliformes</taxon>
        <taxon>Anguillidae</taxon>
        <taxon>Anguilla</taxon>
    </lineage>
</organism>
<sequence>MHELQGIYIIIFIHTNETSNFIQLHNCINRFLIKTTNRSQMCT</sequence>